<evidence type="ECO:0000256" key="1">
    <source>
        <dbReference type="ARBA" id="ARBA00008764"/>
    </source>
</evidence>
<dbReference type="GO" id="GO:0008236">
    <property type="term" value="F:serine-type peptidase activity"/>
    <property type="evidence" value="ECO:0007669"/>
    <property type="project" value="UniProtKB-KW"/>
</dbReference>
<dbReference type="AlphaFoldDB" id="A0A2A4GV39"/>
<keyword evidence="4 6" id="KW-0378">Hydrolase</keyword>
<keyword evidence="2 6" id="KW-0645">Protease</keyword>
<dbReference type="RefSeq" id="WP_096593312.1">
    <property type="nucleotide sequence ID" value="NZ_MWUU01000014.1"/>
</dbReference>
<dbReference type="PRINTS" id="PR00839">
    <property type="entry name" value="V8PROTEASE"/>
</dbReference>
<dbReference type="Proteomes" id="UP000218335">
    <property type="component" value="Unassembled WGS sequence"/>
</dbReference>
<gene>
    <name evidence="8" type="ORF">B5C08_10070</name>
</gene>
<accession>A0A2A4GV39</accession>
<proteinExistence type="inferred from homology"/>
<dbReference type="GO" id="GO:0006508">
    <property type="term" value="P:proteolysis"/>
    <property type="evidence" value="ECO:0007669"/>
    <property type="project" value="UniProtKB-KW"/>
</dbReference>
<feature type="domain" description="Peptidase S1" evidence="7">
    <location>
        <begin position="49"/>
        <end position="135"/>
    </location>
</feature>
<dbReference type="InterPro" id="IPR008256">
    <property type="entry name" value="Peptidase_S1B"/>
</dbReference>
<dbReference type="SUPFAM" id="SSF50494">
    <property type="entry name" value="Trypsin-like serine proteases"/>
    <property type="match status" value="1"/>
</dbReference>
<keyword evidence="3 6" id="KW-0732">Signal</keyword>
<dbReference type="InterPro" id="IPR001254">
    <property type="entry name" value="Trypsin_dom"/>
</dbReference>
<comment type="caution">
    <text evidence="8">The sequence shown here is derived from an EMBL/GenBank/DDBJ whole genome shotgun (WGS) entry which is preliminary data.</text>
</comment>
<dbReference type="Pfam" id="PF00089">
    <property type="entry name" value="Trypsin"/>
    <property type="match status" value="1"/>
</dbReference>
<evidence type="ECO:0000256" key="4">
    <source>
        <dbReference type="ARBA" id="ARBA00022801"/>
    </source>
</evidence>
<evidence type="ECO:0000313" key="9">
    <source>
        <dbReference type="Proteomes" id="UP000218335"/>
    </source>
</evidence>
<organism evidence="8 9">
    <name type="scientific">Staphylococcus delphini</name>
    <dbReference type="NCBI Taxonomy" id="53344"/>
    <lineage>
        <taxon>Bacteria</taxon>
        <taxon>Bacillati</taxon>
        <taxon>Bacillota</taxon>
        <taxon>Bacilli</taxon>
        <taxon>Bacillales</taxon>
        <taxon>Staphylococcaceae</taxon>
        <taxon>Staphylococcus</taxon>
        <taxon>Staphylococcus intermedius group</taxon>
    </lineage>
</organism>
<dbReference type="EC" id="3.4.21.-" evidence="6"/>
<dbReference type="InterPro" id="IPR043504">
    <property type="entry name" value="Peptidase_S1_PA_chymotrypsin"/>
</dbReference>
<keyword evidence="5 6" id="KW-0720">Serine protease</keyword>
<evidence type="ECO:0000313" key="8">
    <source>
        <dbReference type="EMBL" id="PCF54328.1"/>
    </source>
</evidence>
<evidence type="ECO:0000256" key="5">
    <source>
        <dbReference type="ARBA" id="ARBA00022825"/>
    </source>
</evidence>
<sequence>MKKLQLLFLLSLACFLLIPVDFAFAQEDEAPPDTFANPHQEIVPDTVRDPHSKYTAKFKMNNGHVCTAILISSTAALTARHCVGNSRKTNVGTIYPGASGSSTPFGYMNISTYIPNPNTDPFIKRDIALLKGTERDQDKFYKYYIGKFKTTVTGYTDEQLQKFVGKEAYSYGYPYHSDIYYQYRSDGTVTNYVDSFKLFYTDIPGYGGQSGSGVFTKDGNFIGLLIESTLDHKAHVLPFTKEIADWINANAN</sequence>
<evidence type="ECO:0000256" key="6">
    <source>
        <dbReference type="RuleBase" id="RU004296"/>
    </source>
</evidence>
<comment type="similarity">
    <text evidence="1 6">Belongs to the peptidase S1B family.</text>
</comment>
<evidence type="ECO:0000259" key="7">
    <source>
        <dbReference type="Pfam" id="PF00089"/>
    </source>
</evidence>
<feature type="chain" id="PRO_5011822315" description="Serine protease" evidence="6">
    <location>
        <begin position="26"/>
        <end position="252"/>
    </location>
</feature>
<reference evidence="8 9" key="1">
    <citation type="journal article" date="2017" name="PLoS ONE">
        <title>Development of a real-time PCR for detection of Staphylococcus pseudintermedius using a novel automated comparison of whole-genome sequences.</title>
        <authorList>
            <person name="Verstappen K.M."/>
            <person name="Huijbregts L."/>
            <person name="Spaninks M."/>
            <person name="Wagenaar J.A."/>
            <person name="Fluit A.C."/>
            <person name="Duim B."/>
        </authorList>
    </citation>
    <scope>NUCLEOTIDE SEQUENCE [LARGE SCALE GENOMIC DNA]</scope>
    <source>
        <strain evidence="8 9">215070706401-1</strain>
    </source>
</reference>
<dbReference type="Gene3D" id="2.40.10.10">
    <property type="entry name" value="Trypsin-like serine proteases"/>
    <property type="match status" value="2"/>
</dbReference>
<protein>
    <recommendedName>
        <fullName evidence="6">Serine protease</fullName>
        <ecNumber evidence="6">3.4.21.-</ecNumber>
    </recommendedName>
</protein>
<dbReference type="EMBL" id="MWUU01000014">
    <property type="protein sequence ID" value="PCF54328.1"/>
    <property type="molecule type" value="Genomic_DNA"/>
</dbReference>
<evidence type="ECO:0000256" key="2">
    <source>
        <dbReference type="ARBA" id="ARBA00022670"/>
    </source>
</evidence>
<evidence type="ECO:0000256" key="3">
    <source>
        <dbReference type="ARBA" id="ARBA00022729"/>
    </source>
</evidence>
<name>A0A2A4GV39_9STAP</name>
<feature type="signal peptide" evidence="6">
    <location>
        <begin position="1"/>
        <end position="25"/>
    </location>
</feature>
<dbReference type="InterPro" id="IPR009003">
    <property type="entry name" value="Peptidase_S1_PA"/>
</dbReference>